<dbReference type="Pfam" id="PF12802">
    <property type="entry name" value="MarR_2"/>
    <property type="match status" value="1"/>
</dbReference>
<protein>
    <submittedName>
        <fullName evidence="2">Winged helix-turn-helix transcriptional regulator</fullName>
    </submittedName>
</protein>
<organism evidence="2 3">
    <name type="scientific">Pseudonocardia broussonetiae</name>
    <dbReference type="NCBI Taxonomy" id="2736640"/>
    <lineage>
        <taxon>Bacteria</taxon>
        <taxon>Bacillati</taxon>
        <taxon>Actinomycetota</taxon>
        <taxon>Actinomycetes</taxon>
        <taxon>Pseudonocardiales</taxon>
        <taxon>Pseudonocardiaceae</taxon>
        <taxon>Pseudonocardia</taxon>
    </lineage>
</organism>
<dbReference type="AlphaFoldDB" id="A0A6M6JH59"/>
<name>A0A6M6JH59_9PSEU</name>
<feature type="domain" description="HTH marR-type" evidence="1">
    <location>
        <begin position="20"/>
        <end position="156"/>
    </location>
</feature>
<dbReference type="InterPro" id="IPR000835">
    <property type="entry name" value="HTH_MarR-typ"/>
</dbReference>
<dbReference type="InterPro" id="IPR011991">
    <property type="entry name" value="ArsR-like_HTH"/>
</dbReference>
<reference evidence="2 3" key="1">
    <citation type="submission" date="2020-05" db="EMBL/GenBank/DDBJ databases">
        <authorList>
            <person name="Mo P."/>
        </authorList>
    </citation>
    <scope>NUCLEOTIDE SEQUENCE [LARGE SCALE GENOMIC DNA]</scope>
    <source>
        <strain evidence="2 3">Gen01</strain>
    </source>
</reference>
<evidence type="ECO:0000313" key="2">
    <source>
        <dbReference type="EMBL" id="QJY46390.1"/>
    </source>
</evidence>
<dbReference type="InterPro" id="IPR039422">
    <property type="entry name" value="MarR/SlyA-like"/>
</dbReference>
<dbReference type="Gene3D" id="1.10.10.10">
    <property type="entry name" value="Winged helix-like DNA-binding domain superfamily/Winged helix DNA-binding domain"/>
    <property type="match status" value="1"/>
</dbReference>
<dbReference type="PANTHER" id="PTHR33164">
    <property type="entry name" value="TRANSCRIPTIONAL REGULATOR, MARR FAMILY"/>
    <property type="match status" value="1"/>
</dbReference>
<dbReference type="PANTHER" id="PTHR33164:SF106">
    <property type="entry name" value="TRANSCRIPTIONAL REGULATORY PROTEIN"/>
    <property type="match status" value="1"/>
</dbReference>
<proteinExistence type="predicted"/>
<keyword evidence="3" id="KW-1185">Reference proteome</keyword>
<dbReference type="SUPFAM" id="SSF46785">
    <property type="entry name" value="Winged helix' DNA-binding domain"/>
    <property type="match status" value="1"/>
</dbReference>
<evidence type="ECO:0000259" key="1">
    <source>
        <dbReference type="PROSITE" id="PS50995"/>
    </source>
</evidence>
<dbReference type="InterPro" id="IPR036388">
    <property type="entry name" value="WH-like_DNA-bd_sf"/>
</dbReference>
<evidence type="ECO:0000313" key="3">
    <source>
        <dbReference type="Proteomes" id="UP000505377"/>
    </source>
</evidence>
<sequence length="169" mass="18116">MQLLCGAGVRLSTGGRVDERDRLAAEVVGALTGWTVAVVQFNGMVAARLQVTETGLQCLYELSRHGPSSPGELGRRVGLTSGAASRMVERLQAAGYVRRVPDPHDRRRVVVEPTPETLDRIAGYYRPLTDRLHADLVGVDEAHLASMLAFAAAAQESTEAQIRVLGTPG</sequence>
<dbReference type="SMART" id="SM00347">
    <property type="entry name" value="HTH_MARR"/>
    <property type="match status" value="1"/>
</dbReference>
<dbReference type="EMBL" id="CP053564">
    <property type="protein sequence ID" value="QJY46390.1"/>
    <property type="molecule type" value="Genomic_DNA"/>
</dbReference>
<dbReference type="CDD" id="cd00090">
    <property type="entry name" value="HTH_ARSR"/>
    <property type="match status" value="1"/>
</dbReference>
<dbReference type="PROSITE" id="PS50995">
    <property type="entry name" value="HTH_MARR_2"/>
    <property type="match status" value="1"/>
</dbReference>
<gene>
    <name evidence="2" type="ORF">HOP40_11730</name>
</gene>
<dbReference type="KEGG" id="pbro:HOP40_11730"/>
<accession>A0A6M6JH59</accession>
<dbReference type="InterPro" id="IPR036390">
    <property type="entry name" value="WH_DNA-bd_sf"/>
</dbReference>
<dbReference type="GO" id="GO:0003700">
    <property type="term" value="F:DNA-binding transcription factor activity"/>
    <property type="evidence" value="ECO:0007669"/>
    <property type="project" value="InterPro"/>
</dbReference>
<dbReference type="Proteomes" id="UP000505377">
    <property type="component" value="Chromosome"/>
</dbReference>
<dbReference type="GO" id="GO:0006950">
    <property type="term" value="P:response to stress"/>
    <property type="evidence" value="ECO:0007669"/>
    <property type="project" value="TreeGrafter"/>
</dbReference>